<reference evidence="1 2" key="2">
    <citation type="journal article" date="2022" name="Mol. Ecol. Resour.">
        <title>The genomes of chicory, endive, great burdock and yacon provide insights into Asteraceae paleo-polyploidization history and plant inulin production.</title>
        <authorList>
            <person name="Fan W."/>
            <person name="Wang S."/>
            <person name="Wang H."/>
            <person name="Wang A."/>
            <person name="Jiang F."/>
            <person name="Liu H."/>
            <person name="Zhao H."/>
            <person name="Xu D."/>
            <person name="Zhang Y."/>
        </authorList>
    </citation>
    <scope>NUCLEOTIDE SEQUENCE [LARGE SCALE GENOMIC DNA]</scope>
    <source>
        <strain evidence="2">cv. Yunnan</strain>
        <tissue evidence="1">Leaves</tissue>
    </source>
</reference>
<dbReference type="EMBL" id="CM042043">
    <property type="protein sequence ID" value="KAI3693804.1"/>
    <property type="molecule type" value="Genomic_DNA"/>
</dbReference>
<comment type="caution">
    <text evidence="1">The sequence shown here is derived from an EMBL/GenBank/DDBJ whole genome shotgun (WGS) entry which is preliminary data.</text>
</comment>
<gene>
    <name evidence="1" type="ORF">L1987_76756</name>
</gene>
<keyword evidence="2" id="KW-1185">Reference proteome</keyword>
<sequence length="1112" mass="124247">MLGETTQNQAFNGICFVLLGFDPIKKSQFSRKLVSGGGVNAVQYGPNCTHVIVDKLVYDDPICVAARRDGKILVSSLWVDHSFDVGAPVDTTSVIYRPARDLNGIPGAKSLVICLTGYQREDREDIMTMVELMGAQFSKPLIANKVTHLICYKFEGEKYLLAKKMKRIKLINHQWLEDCLKAWEIVPEADYSKSGYELEMEAEAKDSEEEPEGDTARQNERKIASPPHSLFSNQEVPKTLSNTSASKVFSNTPETKNKHLDTENVNNVTYGASNLCERTVSNSSTQNKFISASKLACKSPLNEARNVISATRTPSPTIDMKSNTSSAKRLNKFNLSDAFNMSSSLVQKVTIGTPNSGPAFRTKYEQNDSFSGKRKMGISCGSFELQKTSRNNDMESAFQELKDPPTETSPAQNPPFNIPGRKSISSKGKNVIPDVPISKTSTPETGDLDAVQRPQKKYKETSLATKFDSRDVGMIENVIQSPSAVSSDIQKSSNQNSEINEQTGGSTSKSARRKSISKKLSAPSLTKKNTVNKKGTAMDLEVNNDLQIENISGRKSLCMDDETEPPEDKDEANKHEDCEPENTVDVVMEEQPEGDLHDVDKHNDENDPMSIKNNVLVDKSDDIENLESEKTSRGNLTKKGKKKTALPVKKKELVSDNNNEKPEIRENSTPNRARRTKRNVNDLEKSIEIQVPEDVCNDPDMDTANTDMETENVVHKKETKRNKRPPSKTKVSVKEVTDVKAANKKGKRTSSRCDLEAQKSMQIHVGDQSTGKKEVLKPAKEFPEKNLGTSSTDVPKDDPMWFILTGHKCQRREFQQIIRRLKGRVCKVSHQWSYQATHFIVPDPIKRTEKFFAAAASGRWILKTDYLSASNQAGRFLAEEPYEWHKNGLSEDGQINLEAPRKWRLLKEKTGHGAFYGMRIIIYGECIAPPLDTLKRVVKAGDGTILATSPPYTRFLTTGIDFAVVSPGMPHVDIWVQEFLKHEIPCVYADYLVEYVCKPGFPLERHVQYDTYVWAERSYNRLKKQLEEEICEPRTPDSDDVACKVCGSRDRGDEMLICGDESGLIGCGVGTHIDCCDPPLEVVPEEDWFCVKCSKKTKSKKSSKRKGSASRG</sequence>
<evidence type="ECO:0000313" key="1">
    <source>
        <dbReference type="EMBL" id="KAI3693804.1"/>
    </source>
</evidence>
<reference evidence="2" key="1">
    <citation type="journal article" date="2022" name="Mol. Ecol. Resour.">
        <title>The genomes of chicory, endive, great burdock and yacon provide insights into Asteraceae palaeo-polyploidization history and plant inulin production.</title>
        <authorList>
            <person name="Fan W."/>
            <person name="Wang S."/>
            <person name="Wang H."/>
            <person name="Wang A."/>
            <person name="Jiang F."/>
            <person name="Liu H."/>
            <person name="Zhao H."/>
            <person name="Xu D."/>
            <person name="Zhang Y."/>
        </authorList>
    </citation>
    <scope>NUCLEOTIDE SEQUENCE [LARGE SCALE GENOMIC DNA]</scope>
    <source>
        <strain evidence="2">cv. Yunnan</strain>
    </source>
</reference>
<accession>A0ACB8Z955</accession>
<dbReference type="Proteomes" id="UP001056120">
    <property type="component" value="Linkage Group LG26"/>
</dbReference>
<organism evidence="1 2">
    <name type="scientific">Smallanthus sonchifolius</name>
    <dbReference type="NCBI Taxonomy" id="185202"/>
    <lineage>
        <taxon>Eukaryota</taxon>
        <taxon>Viridiplantae</taxon>
        <taxon>Streptophyta</taxon>
        <taxon>Embryophyta</taxon>
        <taxon>Tracheophyta</taxon>
        <taxon>Spermatophyta</taxon>
        <taxon>Magnoliopsida</taxon>
        <taxon>eudicotyledons</taxon>
        <taxon>Gunneridae</taxon>
        <taxon>Pentapetalae</taxon>
        <taxon>asterids</taxon>
        <taxon>campanulids</taxon>
        <taxon>Asterales</taxon>
        <taxon>Asteraceae</taxon>
        <taxon>Asteroideae</taxon>
        <taxon>Heliantheae alliance</taxon>
        <taxon>Millerieae</taxon>
        <taxon>Smallanthus</taxon>
    </lineage>
</organism>
<name>A0ACB8Z955_9ASTR</name>
<evidence type="ECO:0000313" key="2">
    <source>
        <dbReference type="Proteomes" id="UP001056120"/>
    </source>
</evidence>
<protein>
    <submittedName>
        <fullName evidence="1">Uncharacterized protein</fullName>
    </submittedName>
</protein>
<proteinExistence type="predicted"/>